<evidence type="ECO:0000256" key="12">
    <source>
        <dbReference type="ARBA" id="ARBA00023136"/>
    </source>
</evidence>
<evidence type="ECO:0000256" key="9">
    <source>
        <dbReference type="ARBA" id="ARBA00022777"/>
    </source>
</evidence>
<evidence type="ECO:0000256" key="3">
    <source>
        <dbReference type="ARBA" id="ARBA00022614"/>
    </source>
</evidence>
<dbReference type="InterPro" id="IPR000719">
    <property type="entry name" value="Prot_kinase_dom"/>
</dbReference>
<evidence type="ECO:0000256" key="1">
    <source>
        <dbReference type="ARBA" id="ARBA00004167"/>
    </source>
</evidence>
<comment type="subcellular location">
    <subcellularLocation>
        <location evidence="1">Membrane</location>
        <topology evidence="1">Single-pass membrane protein</topology>
    </subcellularLocation>
</comment>
<feature type="transmembrane region" description="Helical" evidence="17">
    <location>
        <begin position="463"/>
        <end position="489"/>
    </location>
</feature>
<keyword evidence="21" id="KW-1185">Reference proteome</keyword>
<keyword evidence="7" id="KW-0677">Repeat</keyword>
<dbReference type="Gene3D" id="1.10.510.10">
    <property type="entry name" value="Transferase(Phosphotransferase) domain 1"/>
    <property type="match status" value="1"/>
</dbReference>
<evidence type="ECO:0000259" key="19">
    <source>
        <dbReference type="PROSITE" id="PS50011"/>
    </source>
</evidence>
<dbReference type="Pfam" id="PF00069">
    <property type="entry name" value="Pkinase"/>
    <property type="match status" value="1"/>
</dbReference>
<organism evidence="20 21">
    <name type="scientific">Brassica napus</name>
    <name type="common">Rape</name>
    <dbReference type="NCBI Taxonomy" id="3708"/>
    <lineage>
        <taxon>Eukaryota</taxon>
        <taxon>Viridiplantae</taxon>
        <taxon>Streptophyta</taxon>
        <taxon>Embryophyta</taxon>
        <taxon>Tracheophyta</taxon>
        <taxon>Spermatophyta</taxon>
        <taxon>Magnoliopsida</taxon>
        <taxon>eudicotyledons</taxon>
        <taxon>Gunneridae</taxon>
        <taxon>Pentapetalae</taxon>
        <taxon>rosids</taxon>
        <taxon>malvids</taxon>
        <taxon>Brassicales</taxon>
        <taxon>Brassicaceae</taxon>
        <taxon>Brassiceae</taxon>
        <taxon>Brassica</taxon>
    </lineage>
</organism>
<feature type="signal peptide" evidence="18">
    <location>
        <begin position="1"/>
        <end position="22"/>
    </location>
</feature>
<dbReference type="PROSITE" id="PS00107">
    <property type="entry name" value="PROTEIN_KINASE_ATP"/>
    <property type="match status" value="1"/>
</dbReference>
<evidence type="ECO:0000256" key="18">
    <source>
        <dbReference type="SAM" id="SignalP"/>
    </source>
</evidence>
<evidence type="ECO:0000256" key="14">
    <source>
        <dbReference type="ARBA" id="ARBA00023180"/>
    </source>
</evidence>
<evidence type="ECO:0000256" key="17">
    <source>
        <dbReference type="SAM" id="Phobius"/>
    </source>
</evidence>
<keyword evidence="3" id="KW-0433">Leucine-rich repeat</keyword>
<evidence type="ECO:0000256" key="8">
    <source>
        <dbReference type="ARBA" id="ARBA00022741"/>
    </source>
</evidence>
<dbReference type="Gene3D" id="3.80.10.10">
    <property type="entry name" value="Ribonuclease Inhibitor"/>
    <property type="match status" value="2"/>
</dbReference>
<dbReference type="PANTHER" id="PTHR47986:SF8">
    <property type="entry name" value="PROTEIN KINASE DOMAIN-CONTAINING PROTEIN"/>
    <property type="match status" value="1"/>
</dbReference>
<dbReference type="Proteomes" id="UP000824890">
    <property type="component" value="Unassembled WGS sequence"/>
</dbReference>
<feature type="binding site" evidence="15">
    <location>
        <position position="576"/>
    </location>
    <ligand>
        <name>ATP</name>
        <dbReference type="ChEBI" id="CHEBI:30616"/>
    </ligand>
</feature>
<dbReference type="InterPro" id="IPR011009">
    <property type="entry name" value="Kinase-like_dom_sf"/>
</dbReference>
<keyword evidence="10 15" id="KW-0067">ATP-binding</keyword>
<dbReference type="InterPro" id="IPR008271">
    <property type="entry name" value="Ser/Thr_kinase_AS"/>
</dbReference>
<keyword evidence="4" id="KW-0808">Transferase</keyword>
<dbReference type="PROSITE" id="PS50011">
    <property type="entry name" value="PROTEIN_KINASE_DOM"/>
    <property type="match status" value="1"/>
</dbReference>
<gene>
    <name evidence="20" type="ORF">HID58_024049</name>
</gene>
<dbReference type="CDD" id="cd14066">
    <property type="entry name" value="STKc_IRAK"/>
    <property type="match status" value="1"/>
</dbReference>
<dbReference type="InterPro" id="IPR013212">
    <property type="entry name" value="Mad3/Bub1_I"/>
</dbReference>
<keyword evidence="12 17" id="KW-0472">Membrane</keyword>
<proteinExistence type="inferred from homology"/>
<sequence length="1166" mass="129218">MTRSHLFLCLLLLLAFLNFAAPQDDARIMLSFKSSLNLTSDVDWSNPNPCKWDTVQCDGSSRVTRIQLNQKGIRGTLPPNLQNLSELVVLELFSNRISGPIPDLSGLTNLQTLNLHDNLFDSTPENLFSGMNSLQEVYLDENPFSSWEIPETVKDATLLKNLSLINCNLTGSITVLFGSETLPSLASLKLSRNSLSGPLPSSLSGSSLQELCLNGQRLNGTISVLQNMTSLVEVDLQGNAFSGPIPDLSGLQSLRLFNVGGNQLTGVVPPSFTGLKSLTIVNLTSNYFQGPSPLFDKSVSVDAVAKTNSFCLEIPGAPCDSRVETLLSIAESFGYPVKLAVSWRGNNPCASWLGISCVGSNITVVNLGKHNLIGTISPSFARLSSLEKIILYSNKLSGRIPKELTTLPKLWLLDVSNNDFYGGVPKFREGDGPVSPSGGTHGGSGHNSTGGGGSSKWSSSVKIIVPVVGGVVVALCIVGALYVVGALCIDSDAIKLTVAASSLNNGGGGGTESSYSHSGSANSDIHVVESGNLVIPIQVLRSATNNFSEENILGKGGFSVVYKGELSDGTKIAVKKMESSASVVSDKELAEFKSEITLLTKMRHRHLVGLLGYCLDGNERLLVYEYMPQGTLSQHLFHWKEEERKPLDWTRRLAIALDVARGVEYLHTLAHQSFIHRDLKPSNILLGDDMRAKVSDFGLVRLAPEGKNSIETRVAGTFGYLAPEYAVTGRVTTKVDIFSLGVILMELVTGRKALDETQREDSVHLVTWFRRVAASKDRNENAFKNAIDTNIELDEDTLARVEKVWELAGHCCAREPYQRPDMSHIVNVLSSLTVQWKPTEVDPHDLYGIDYDLPLPQAFFALLDRFVVKPMACWNQHLRGETRRFPYCECFFASPELIAADLSSPSSRNQKLIENNYEYDGDDPLFPWIKMLERLVMYEQTVRKLWQSEHYNDNLRYLKVKGFENTCYALHLEFQPKVKTANEIFNLIISRRERSFMIWLRYCGTLLVSFVLFFRYSSSIKVVWNLGMIILAWGRQRWVHINVGKLKNHCQATLPINLRVSLLETLEKTMRSKWILIPTRGPFSTKYPHPLLKKVDNEMRQVVLAVCSIEFGSWMVAHATELLIAGSDEGEVFAHEEQRNLGGINMEKLHRLDYAQPPQENQLLLV</sequence>
<dbReference type="PROSITE" id="PS00108">
    <property type="entry name" value="PROTEIN_KINASE_ST"/>
    <property type="match status" value="1"/>
</dbReference>
<comment type="similarity">
    <text evidence="2">Belongs to the protein kinase superfamily. Ser/Thr protein kinase family.</text>
</comment>
<evidence type="ECO:0000256" key="11">
    <source>
        <dbReference type="ARBA" id="ARBA00022989"/>
    </source>
</evidence>
<evidence type="ECO:0000256" key="10">
    <source>
        <dbReference type="ARBA" id="ARBA00022840"/>
    </source>
</evidence>
<dbReference type="Pfam" id="PF00560">
    <property type="entry name" value="LRR_1"/>
    <property type="match status" value="1"/>
</dbReference>
<feature type="domain" description="Protein kinase" evidence="19">
    <location>
        <begin position="547"/>
        <end position="847"/>
    </location>
</feature>
<evidence type="ECO:0000256" key="7">
    <source>
        <dbReference type="ARBA" id="ARBA00022737"/>
    </source>
</evidence>
<feature type="transmembrane region" description="Helical" evidence="17">
    <location>
        <begin position="998"/>
        <end position="1016"/>
    </location>
</feature>
<dbReference type="Pfam" id="PF08263">
    <property type="entry name" value="LRRNT_2"/>
    <property type="match status" value="2"/>
</dbReference>
<dbReference type="InterPro" id="IPR032675">
    <property type="entry name" value="LRR_dom_sf"/>
</dbReference>
<dbReference type="InterPro" id="IPR013210">
    <property type="entry name" value="LRR_N_plant-typ"/>
</dbReference>
<feature type="region of interest" description="Disordered" evidence="16">
    <location>
        <begin position="431"/>
        <end position="455"/>
    </location>
</feature>
<dbReference type="SMART" id="SM00369">
    <property type="entry name" value="LRR_TYP"/>
    <property type="match status" value="4"/>
</dbReference>
<dbReference type="SUPFAM" id="SSF52058">
    <property type="entry name" value="L domain-like"/>
    <property type="match status" value="2"/>
</dbReference>
<evidence type="ECO:0000256" key="5">
    <source>
        <dbReference type="ARBA" id="ARBA00022692"/>
    </source>
</evidence>
<evidence type="ECO:0000256" key="6">
    <source>
        <dbReference type="ARBA" id="ARBA00022729"/>
    </source>
</evidence>
<evidence type="ECO:0000256" key="2">
    <source>
        <dbReference type="ARBA" id="ARBA00008684"/>
    </source>
</evidence>
<evidence type="ECO:0000256" key="4">
    <source>
        <dbReference type="ARBA" id="ARBA00022679"/>
    </source>
</evidence>
<reference evidence="20 21" key="1">
    <citation type="submission" date="2021-05" db="EMBL/GenBank/DDBJ databases">
        <title>Genome Assembly of Synthetic Allotetraploid Brassica napus Reveals Homoeologous Exchanges between Subgenomes.</title>
        <authorList>
            <person name="Davis J.T."/>
        </authorList>
    </citation>
    <scope>NUCLEOTIDE SEQUENCE [LARGE SCALE GENOMIC DNA]</scope>
    <source>
        <strain evidence="21">cv. Da-Ae</strain>
        <tissue evidence="20">Seedling</tissue>
    </source>
</reference>
<dbReference type="InterPro" id="IPR001611">
    <property type="entry name" value="Leu-rich_rpt"/>
</dbReference>
<dbReference type="SMART" id="SM00777">
    <property type="entry name" value="Mad3_BUB1_I"/>
    <property type="match status" value="1"/>
</dbReference>
<keyword evidence="8 15" id="KW-0547">Nucleotide-binding</keyword>
<protein>
    <recommendedName>
        <fullName evidence="19">Protein kinase domain-containing protein</fullName>
    </recommendedName>
</protein>
<feature type="compositionally biased region" description="Gly residues" evidence="16">
    <location>
        <begin position="439"/>
        <end position="454"/>
    </location>
</feature>
<keyword evidence="13" id="KW-0675">Receptor</keyword>
<dbReference type="SUPFAM" id="SSF56112">
    <property type="entry name" value="Protein kinase-like (PK-like)"/>
    <property type="match status" value="1"/>
</dbReference>
<keyword evidence="6 18" id="KW-0732">Signal</keyword>
<comment type="caution">
    <text evidence="20">The sequence shown here is derived from an EMBL/GenBank/DDBJ whole genome shotgun (WGS) entry which is preliminary data.</text>
</comment>
<keyword evidence="11 17" id="KW-1133">Transmembrane helix</keyword>
<evidence type="ECO:0000256" key="13">
    <source>
        <dbReference type="ARBA" id="ARBA00023170"/>
    </source>
</evidence>
<keyword evidence="14" id="KW-0325">Glycoprotein</keyword>
<evidence type="ECO:0000256" key="16">
    <source>
        <dbReference type="SAM" id="MobiDB-lite"/>
    </source>
</evidence>
<dbReference type="InterPro" id="IPR003591">
    <property type="entry name" value="Leu-rich_rpt_typical-subtyp"/>
</dbReference>
<name>A0ABQ8D3S1_BRANA</name>
<keyword evidence="5 17" id="KW-0812">Transmembrane</keyword>
<dbReference type="SMART" id="SM00220">
    <property type="entry name" value="S_TKc"/>
    <property type="match status" value="1"/>
</dbReference>
<evidence type="ECO:0000256" key="15">
    <source>
        <dbReference type="PROSITE-ProRule" id="PRU10141"/>
    </source>
</evidence>
<dbReference type="EMBL" id="JAGKQM010000006">
    <property type="protein sequence ID" value="KAH0924031.1"/>
    <property type="molecule type" value="Genomic_DNA"/>
</dbReference>
<dbReference type="InterPro" id="IPR017441">
    <property type="entry name" value="Protein_kinase_ATP_BS"/>
</dbReference>
<accession>A0ABQ8D3S1</accession>
<feature type="chain" id="PRO_5047325199" description="Protein kinase domain-containing protein" evidence="18">
    <location>
        <begin position="23"/>
        <end position="1166"/>
    </location>
</feature>
<dbReference type="InterPro" id="IPR052422">
    <property type="entry name" value="Auxin_Ser/Thr_Kinase"/>
</dbReference>
<dbReference type="Gene3D" id="3.30.200.20">
    <property type="entry name" value="Phosphorylase Kinase, domain 1"/>
    <property type="match status" value="1"/>
</dbReference>
<evidence type="ECO:0000313" key="20">
    <source>
        <dbReference type="EMBL" id="KAH0924031.1"/>
    </source>
</evidence>
<keyword evidence="9" id="KW-0418">Kinase</keyword>
<evidence type="ECO:0000313" key="21">
    <source>
        <dbReference type="Proteomes" id="UP000824890"/>
    </source>
</evidence>
<dbReference type="PANTHER" id="PTHR47986">
    <property type="entry name" value="OSJNBA0070M12.3 PROTEIN"/>
    <property type="match status" value="1"/>
</dbReference>